<name>A0A7R9A7I0_9CRUS</name>
<evidence type="ECO:0000313" key="6">
    <source>
        <dbReference type="EMBL" id="CAD7247841.1"/>
    </source>
</evidence>
<accession>A0A7R9A7I0</accession>
<dbReference type="PANTHER" id="PTHR22923">
    <property type="entry name" value="CEREBELLIN-RELATED"/>
    <property type="match status" value="1"/>
</dbReference>
<organism evidence="6">
    <name type="scientific">Darwinula stevensoni</name>
    <dbReference type="NCBI Taxonomy" id="69355"/>
    <lineage>
        <taxon>Eukaryota</taxon>
        <taxon>Metazoa</taxon>
        <taxon>Ecdysozoa</taxon>
        <taxon>Arthropoda</taxon>
        <taxon>Crustacea</taxon>
        <taxon>Oligostraca</taxon>
        <taxon>Ostracoda</taxon>
        <taxon>Podocopa</taxon>
        <taxon>Podocopida</taxon>
        <taxon>Darwinulocopina</taxon>
        <taxon>Darwinuloidea</taxon>
        <taxon>Darwinulidae</taxon>
        <taxon>Darwinula</taxon>
    </lineage>
</organism>
<keyword evidence="4" id="KW-0175">Coiled coil</keyword>
<evidence type="ECO:0000256" key="2">
    <source>
        <dbReference type="ARBA" id="ARBA00022525"/>
    </source>
</evidence>
<dbReference type="InterPro" id="IPR036056">
    <property type="entry name" value="Fibrinogen-like_C"/>
</dbReference>
<feature type="coiled-coil region" evidence="4">
    <location>
        <begin position="36"/>
        <end position="77"/>
    </location>
</feature>
<dbReference type="GO" id="GO:0005615">
    <property type="term" value="C:extracellular space"/>
    <property type="evidence" value="ECO:0007669"/>
    <property type="project" value="TreeGrafter"/>
</dbReference>
<dbReference type="PANTHER" id="PTHR22923:SF62">
    <property type="entry name" value="CVP18"/>
    <property type="match status" value="1"/>
</dbReference>
<protein>
    <recommendedName>
        <fullName evidence="5">C1q domain-containing protein</fullName>
    </recommendedName>
</protein>
<dbReference type="SMART" id="SM00110">
    <property type="entry name" value="C1Q"/>
    <property type="match status" value="1"/>
</dbReference>
<evidence type="ECO:0000259" key="5">
    <source>
        <dbReference type="PROSITE" id="PS50871"/>
    </source>
</evidence>
<sequence>MQNILLNSVLDLRTVMELEKMVATVVEKNQELAGDIARMKHDMNVLRLRNKNLKLDYENLEHDIKNFKSQFQEYLNRSDKTKLENVRDRLEYLEAITKQITPRTCEALANLGITKTGTYLVDPDGPLFGDPPIQVLCDMRTDPKSTIVLHDSMEKTEIYHCTEPGCYSRKVAYNASMEQMTALISQSATCLQQISYDCISAALNFGDTPYAWWLDRNGQPQYYWDGENAGKHICHCGLSGYCINRLLPCNCDAVAPESENDSGTITNSTALPIIELRFGGLHFQGQKADYTLGGLVCRGHAPSLENQGKSCLSLRLAGNTRTSYLIEGRLDVVPCRMELEVTDTDFQVETGVHIAEHGIHFDAYRTTPISTTGIICFDGTEVNFGNAMEPNSGIFTTPLDGIYQFHFHYSSQSMTIGVELRTNGRTQGIIYASGEDTKIPGQSILLDLKKGDKVYAYLEEGNLAKSEGRHAHFVGYLLYPV</sequence>
<dbReference type="Gene3D" id="2.60.120.1000">
    <property type="match status" value="1"/>
</dbReference>
<gene>
    <name evidence="6" type="ORF">DSTB1V02_LOCUS7666</name>
</gene>
<evidence type="ECO:0000256" key="1">
    <source>
        <dbReference type="ARBA" id="ARBA00004613"/>
    </source>
</evidence>
<feature type="domain" description="C1q" evidence="5">
    <location>
        <begin position="354"/>
        <end position="481"/>
    </location>
</feature>
<keyword evidence="3" id="KW-0732">Signal</keyword>
<dbReference type="SUPFAM" id="SSF49842">
    <property type="entry name" value="TNF-like"/>
    <property type="match status" value="1"/>
</dbReference>
<dbReference type="Gene3D" id="2.60.120.40">
    <property type="match status" value="1"/>
</dbReference>
<evidence type="ECO:0000256" key="3">
    <source>
        <dbReference type="ARBA" id="ARBA00022729"/>
    </source>
</evidence>
<reference evidence="6" key="1">
    <citation type="submission" date="2020-11" db="EMBL/GenBank/DDBJ databases">
        <authorList>
            <person name="Tran Van P."/>
        </authorList>
    </citation>
    <scope>NUCLEOTIDE SEQUENCE</scope>
</reference>
<dbReference type="InterPro" id="IPR008983">
    <property type="entry name" value="Tumour_necrosis_fac-like_dom"/>
</dbReference>
<dbReference type="EMBL" id="CAJPEV010001605">
    <property type="protein sequence ID" value="CAG0893481.1"/>
    <property type="molecule type" value="Genomic_DNA"/>
</dbReference>
<dbReference type="EMBL" id="LR901122">
    <property type="protein sequence ID" value="CAD7247841.1"/>
    <property type="molecule type" value="Genomic_DNA"/>
</dbReference>
<dbReference type="PRINTS" id="PR00007">
    <property type="entry name" value="COMPLEMNTC1Q"/>
</dbReference>
<proteinExistence type="predicted"/>
<keyword evidence="7" id="KW-1185">Reference proteome</keyword>
<dbReference type="PROSITE" id="PS50871">
    <property type="entry name" value="C1Q"/>
    <property type="match status" value="1"/>
</dbReference>
<dbReference type="AlphaFoldDB" id="A0A7R9A7I0"/>
<dbReference type="SUPFAM" id="SSF56496">
    <property type="entry name" value="Fibrinogen C-terminal domain-like"/>
    <property type="match status" value="1"/>
</dbReference>
<dbReference type="InterPro" id="IPR001073">
    <property type="entry name" value="C1q_dom"/>
</dbReference>
<evidence type="ECO:0000313" key="7">
    <source>
        <dbReference type="Proteomes" id="UP000677054"/>
    </source>
</evidence>
<comment type="subcellular location">
    <subcellularLocation>
        <location evidence="1">Secreted</location>
    </subcellularLocation>
</comment>
<dbReference type="Proteomes" id="UP000677054">
    <property type="component" value="Unassembled WGS sequence"/>
</dbReference>
<dbReference type="InterPro" id="IPR050822">
    <property type="entry name" value="Cerebellin_Synaptic_Org"/>
</dbReference>
<evidence type="ECO:0000256" key="4">
    <source>
        <dbReference type="SAM" id="Coils"/>
    </source>
</evidence>
<dbReference type="Pfam" id="PF00386">
    <property type="entry name" value="C1q"/>
    <property type="match status" value="1"/>
</dbReference>
<dbReference type="OrthoDB" id="5989513at2759"/>
<keyword evidence="2" id="KW-0964">Secreted</keyword>